<dbReference type="InterPro" id="IPR002347">
    <property type="entry name" value="SDR_fam"/>
</dbReference>
<reference evidence="3 4" key="1">
    <citation type="submission" date="2019-09" db="EMBL/GenBank/DDBJ databases">
        <title>Report of infection by Mycobacterium simiae a patient suffering from pulmonary tuberculosis.</title>
        <authorList>
            <person name="Mohanty P.S."/>
            <person name="Bansal A.K."/>
            <person name="Singh H."/>
            <person name="Sharma S."/>
            <person name="Patil S.A."/>
            <person name="Upadhaya P."/>
            <person name="Singh P.K."/>
            <person name="Kumar D."/>
            <person name="Kumar S."/>
            <person name="Singh R.K."/>
            <person name="Chaudhary B."/>
        </authorList>
    </citation>
    <scope>NUCLEOTIDE SEQUENCE [LARGE SCALE GENOMIC DNA]</scope>
    <source>
        <strain evidence="3 4">JAL-560-SIM</strain>
    </source>
</reference>
<sequence>MLITGATAGIGLECATQLASGNHLVLTGRSQSKLEAAAARVSSAGAARVDTLACDFASLNSVRALAAKVRDNYDHIDVLINNAGTVYATRTETQDGYEATFAVNHLAPYLLTELLKPLMIASAPARIVITASTAHYRGTLDFDDLGYRHGYSTIKAYSRSKLANVLYTRDLARELADTGVTVNVLHPGMVATNIWDRAPWFARPVLALVKRFTMISPEEGGRRLAYLAADAGLAATTGQYFEDNTTREPSALALDDSLGQQLREQCDRLVGL</sequence>
<evidence type="ECO:0000313" key="3">
    <source>
        <dbReference type="EMBL" id="KAA1251175.1"/>
    </source>
</evidence>
<evidence type="ECO:0000256" key="2">
    <source>
        <dbReference type="RuleBase" id="RU000363"/>
    </source>
</evidence>
<name>A0A5B1BTV3_MYCSI</name>
<dbReference type="Pfam" id="PF00106">
    <property type="entry name" value="adh_short"/>
    <property type="match status" value="1"/>
</dbReference>
<keyword evidence="4" id="KW-1185">Reference proteome</keyword>
<comment type="caution">
    <text evidence="3">The sequence shown here is derived from an EMBL/GenBank/DDBJ whole genome shotgun (WGS) entry which is preliminary data.</text>
</comment>
<dbReference type="GO" id="GO:0016491">
    <property type="term" value="F:oxidoreductase activity"/>
    <property type="evidence" value="ECO:0007669"/>
    <property type="project" value="UniProtKB-KW"/>
</dbReference>
<evidence type="ECO:0000256" key="1">
    <source>
        <dbReference type="ARBA" id="ARBA00023002"/>
    </source>
</evidence>
<accession>A0A5B1BTV3</accession>
<dbReference type="CDD" id="cd05327">
    <property type="entry name" value="retinol-DH_like_SDR_c_like"/>
    <property type="match status" value="1"/>
</dbReference>
<dbReference type="Proteomes" id="UP000324701">
    <property type="component" value="Unassembled WGS sequence"/>
</dbReference>
<keyword evidence="1" id="KW-0560">Oxidoreductase</keyword>
<gene>
    <name evidence="3" type="ORF">F0Q45_05770</name>
</gene>
<comment type="similarity">
    <text evidence="2">Belongs to the short-chain dehydrogenases/reductases (SDR) family.</text>
</comment>
<dbReference type="Gene3D" id="3.40.50.720">
    <property type="entry name" value="NAD(P)-binding Rossmann-like Domain"/>
    <property type="match status" value="1"/>
</dbReference>
<evidence type="ECO:0000313" key="4">
    <source>
        <dbReference type="Proteomes" id="UP000324701"/>
    </source>
</evidence>
<dbReference type="PANTHER" id="PTHR43157:SF31">
    <property type="entry name" value="PHOSPHATIDYLINOSITOL-GLYCAN BIOSYNTHESIS CLASS F PROTEIN"/>
    <property type="match status" value="1"/>
</dbReference>
<dbReference type="AlphaFoldDB" id="A0A5B1BTV3"/>
<dbReference type="PANTHER" id="PTHR43157">
    <property type="entry name" value="PHOSPHATIDYLINOSITOL-GLYCAN BIOSYNTHESIS CLASS F PROTEIN-RELATED"/>
    <property type="match status" value="1"/>
</dbReference>
<organism evidence="3 4">
    <name type="scientific">Mycobacterium simiae</name>
    <name type="common">Mycobacterium habana</name>
    <dbReference type="NCBI Taxonomy" id="1784"/>
    <lineage>
        <taxon>Bacteria</taxon>
        <taxon>Bacillati</taxon>
        <taxon>Actinomycetota</taxon>
        <taxon>Actinomycetes</taxon>
        <taxon>Mycobacteriales</taxon>
        <taxon>Mycobacteriaceae</taxon>
        <taxon>Mycobacterium</taxon>
        <taxon>Mycobacterium simiae complex</taxon>
    </lineage>
</organism>
<dbReference type="SUPFAM" id="SSF51735">
    <property type="entry name" value="NAD(P)-binding Rossmann-fold domains"/>
    <property type="match status" value="1"/>
</dbReference>
<dbReference type="EMBL" id="VTZN01000021">
    <property type="protein sequence ID" value="KAA1251175.1"/>
    <property type="molecule type" value="Genomic_DNA"/>
</dbReference>
<dbReference type="PRINTS" id="PR00081">
    <property type="entry name" value="GDHRDH"/>
</dbReference>
<proteinExistence type="inferred from homology"/>
<dbReference type="PRINTS" id="PR00080">
    <property type="entry name" value="SDRFAMILY"/>
</dbReference>
<dbReference type="InterPro" id="IPR036291">
    <property type="entry name" value="NAD(P)-bd_dom_sf"/>
</dbReference>
<dbReference type="OrthoDB" id="3237043at2"/>
<protein>
    <submittedName>
        <fullName evidence="3">SDR family oxidoreductase</fullName>
    </submittedName>
</protein>